<sequence length="68" mass="7294">TADHAGIPRPPMPPQEPDGMDPSVPNSGDNLPLIQGLRSPDVSDDEFDEPDDGNPPPPFVNLYVVCLM</sequence>
<dbReference type="AlphaFoldDB" id="A0A0C2XH64"/>
<organism evidence="2 3">
    <name type="scientific">Amanita muscaria (strain Koide BX008)</name>
    <dbReference type="NCBI Taxonomy" id="946122"/>
    <lineage>
        <taxon>Eukaryota</taxon>
        <taxon>Fungi</taxon>
        <taxon>Dikarya</taxon>
        <taxon>Basidiomycota</taxon>
        <taxon>Agaricomycotina</taxon>
        <taxon>Agaricomycetes</taxon>
        <taxon>Agaricomycetidae</taxon>
        <taxon>Agaricales</taxon>
        <taxon>Pluteineae</taxon>
        <taxon>Amanitaceae</taxon>
        <taxon>Amanita</taxon>
    </lineage>
</organism>
<feature type="compositionally biased region" description="Acidic residues" evidence="1">
    <location>
        <begin position="42"/>
        <end position="52"/>
    </location>
</feature>
<feature type="region of interest" description="Disordered" evidence="1">
    <location>
        <begin position="1"/>
        <end position="58"/>
    </location>
</feature>
<proteinExistence type="predicted"/>
<dbReference type="EMBL" id="KN818227">
    <property type="protein sequence ID" value="KIL68776.1"/>
    <property type="molecule type" value="Genomic_DNA"/>
</dbReference>
<keyword evidence="3" id="KW-1185">Reference proteome</keyword>
<dbReference type="HOGENOM" id="CLU_2800806_0_0_1"/>
<evidence type="ECO:0000256" key="1">
    <source>
        <dbReference type="SAM" id="MobiDB-lite"/>
    </source>
</evidence>
<reference evidence="2 3" key="1">
    <citation type="submission" date="2014-04" db="EMBL/GenBank/DDBJ databases">
        <title>Evolutionary Origins and Diversification of the Mycorrhizal Mutualists.</title>
        <authorList>
            <consortium name="DOE Joint Genome Institute"/>
            <consortium name="Mycorrhizal Genomics Consortium"/>
            <person name="Kohler A."/>
            <person name="Kuo A."/>
            <person name="Nagy L.G."/>
            <person name="Floudas D."/>
            <person name="Copeland A."/>
            <person name="Barry K.W."/>
            <person name="Cichocki N."/>
            <person name="Veneault-Fourrey C."/>
            <person name="LaButti K."/>
            <person name="Lindquist E.A."/>
            <person name="Lipzen A."/>
            <person name="Lundell T."/>
            <person name="Morin E."/>
            <person name="Murat C."/>
            <person name="Riley R."/>
            <person name="Ohm R."/>
            <person name="Sun H."/>
            <person name="Tunlid A."/>
            <person name="Henrissat B."/>
            <person name="Grigoriev I.V."/>
            <person name="Hibbett D.S."/>
            <person name="Martin F."/>
        </authorList>
    </citation>
    <scope>NUCLEOTIDE SEQUENCE [LARGE SCALE GENOMIC DNA]</scope>
    <source>
        <strain evidence="2 3">Koide BX008</strain>
    </source>
</reference>
<evidence type="ECO:0000313" key="3">
    <source>
        <dbReference type="Proteomes" id="UP000054549"/>
    </source>
</evidence>
<gene>
    <name evidence="2" type="ORF">M378DRAFT_157910</name>
</gene>
<feature type="non-terminal residue" evidence="2">
    <location>
        <position position="68"/>
    </location>
</feature>
<name>A0A0C2XH64_AMAMK</name>
<accession>A0A0C2XH64</accession>
<evidence type="ECO:0000313" key="2">
    <source>
        <dbReference type="EMBL" id="KIL68776.1"/>
    </source>
</evidence>
<dbReference type="InParanoid" id="A0A0C2XH64"/>
<protein>
    <submittedName>
        <fullName evidence="2">Uncharacterized protein</fullName>
    </submittedName>
</protein>
<feature type="non-terminal residue" evidence="2">
    <location>
        <position position="1"/>
    </location>
</feature>
<dbReference type="Proteomes" id="UP000054549">
    <property type="component" value="Unassembled WGS sequence"/>
</dbReference>